<dbReference type="Proteomes" id="UP000230292">
    <property type="component" value="Unassembled WGS sequence"/>
</dbReference>
<comment type="caution">
    <text evidence="2">The sequence shown here is derived from an EMBL/GenBank/DDBJ whole genome shotgun (WGS) entry which is preliminary data.</text>
</comment>
<feature type="region of interest" description="Disordered" evidence="1">
    <location>
        <begin position="1"/>
        <end position="152"/>
    </location>
</feature>
<evidence type="ECO:0000256" key="1">
    <source>
        <dbReference type="SAM" id="MobiDB-lite"/>
    </source>
</evidence>
<feature type="compositionally biased region" description="Acidic residues" evidence="1">
    <location>
        <begin position="136"/>
        <end position="146"/>
    </location>
</feature>
<name>A0A2M7H3K4_9BACT</name>
<feature type="compositionally biased region" description="Basic and acidic residues" evidence="1">
    <location>
        <begin position="30"/>
        <end position="54"/>
    </location>
</feature>
<feature type="compositionally biased region" description="Basic and acidic residues" evidence="1">
    <location>
        <begin position="107"/>
        <end position="128"/>
    </location>
</feature>
<protein>
    <submittedName>
        <fullName evidence="2">Uncharacterized protein</fullName>
    </submittedName>
</protein>
<accession>A0A2M7H3K4</accession>
<proteinExistence type="predicted"/>
<organism evidence="2 3">
    <name type="scientific">Candidatus Kerfeldbacteria bacterium CG15_BIG_FIL_POST_REV_8_21_14_020_45_12</name>
    <dbReference type="NCBI Taxonomy" id="2014247"/>
    <lineage>
        <taxon>Bacteria</taxon>
        <taxon>Candidatus Kerfeldiibacteriota</taxon>
    </lineage>
</organism>
<feature type="compositionally biased region" description="Basic and acidic residues" evidence="1">
    <location>
        <begin position="63"/>
        <end position="75"/>
    </location>
</feature>
<evidence type="ECO:0000313" key="3">
    <source>
        <dbReference type="Proteomes" id="UP000230292"/>
    </source>
</evidence>
<dbReference type="EMBL" id="PFGC01000039">
    <property type="protein sequence ID" value="PIW36810.1"/>
    <property type="molecule type" value="Genomic_DNA"/>
</dbReference>
<evidence type="ECO:0000313" key="2">
    <source>
        <dbReference type="EMBL" id="PIW36810.1"/>
    </source>
</evidence>
<feature type="compositionally biased region" description="Basic and acidic residues" evidence="1">
    <location>
        <begin position="1"/>
        <end position="13"/>
    </location>
</feature>
<reference evidence="2 3" key="1">
    <citation type="submission" date="2017-09" db="EMBL/GenBank/DDBJ databases">
        <title>Depth-based differentiation of microbial function through sediment-hosted aquifers and enrichment of novel symbionts in the deep terrestrial subsurface.</title>
        <authorList>
            <person name="Probst A.J."/>
            <person name="Ladd B."/>
            <person name="Jarett J.K."/>
            <person name="Geller-Mcgrath D.E."/>
            <person name="Sieber C.M."/>
            <person name="Emerson J.B."/>
            <person name="Anantharaman K."/>
            <person name="Thomas B.C."/>
            <person name="Malmstrom R."/>
            <person name="Stieglmeier M."/>
            <person name="Klingl A."/>
            <person name="Woyke T."/>
            <person name="Ryan C.M."/>
            <person name="Banfield J.F."/>
        </authorList>
    </citation>
    <scope>NUCLEOTIDE SEQUENCE [LARGE SCALE GENOMIC DNA]</scope>
    <source>
        <strain evidence="2">CG15_BIG_FIL_POST_REV_8_21_14_020_45_12</strain>
    </source>
</reference>
<gene>
    <name evidence="2" type="ORF">COW24_03365</name>
</gene>
<sequence>MDPHGEGDHEHGQQDAGQQLGLGRGLGHTLVREPEGGQESAYHEQEAAQEHDVVLEVQADRVGVGHEAHPHDRTPPGEQDQDLAHGVTRLPVLDLGQGVEAQAGTVRHQEQREGQEGVEQRQVREPGREGQGNEGQEGDDEDDDPADAQGLAECVPVHVDVSVGVLFQVFESLQGFSYLRR</sequence>
<dbReference type="AlphaFoldDB" id="A0A2M7H3K4"/>